<name>A0AB39KUL4_9CAUL</name>
<sequence length="191" mass="21429">MDDDQDLVEAIETERLRLRSPRAADAAAFAASLPPEVTMWLNSWPAEVSVELAAQRIETMRARLAENRALESREFLSFVIERRSDKRLLGAIGAMVKPEHPERAEIGYHLDPDHHGQGYVVEAAKALIEAIWRLTDVSSVAAAANLANAPSFKVMERLGMTPTIEQAIYSPGRDVWEMCRYYELKRPNPTA</sequence>
<dbReference type="InterPro" id="IPR016181">
    <property type="entry name" value="Acyl_CoA_acyltransferase"/>
</dbReference>
<dbReference type="InterPro" id="IPR000182">
    <property type="entry name" value="GNAT_dom"/>
</dbReference>
<dbReference type="GO" id="GO:0016747">
    <property type="term" value="F:acyltransferase activity, transferring groups other than amino-acyl groups"/>
    <property type="evidence" value="ECO:0007669"/>
    <property type="project" value="InterPro"/>
</dbReference>
<evidence type="ECO:0000259" key="1">
    <source>
        <dbReference type="PROSITE" id="PS51186"/>
    </source>
</evidence>
<dbReference type="PANTHER" id="PTHR43792:SF1">
    <property type="entry name" value="N-ACETYLTRANSFERASE DOMAIN-CONTAINING PROTEIN"/>
    <property type="match status" value="1"/>
</dbReference>
<dbReference type="EMBL" id="CP158375">
    <property type="protein sequence ID" value="XDO96978.1"/>
    <property type="molecule type" value="Genomic_DNA"/>
</dbReference>
<feature type="domain" description="N-acetyltransferase" evidence="1">
    <location>
        <begin position="16"/>
        <end position="183"/>
    </location>
</feature>
<dbReference type="Gene3D" id="3.40.630.30">
    <property type="match status" value="1"/>
</dbReference>
<dbReference type="RefSeq" id="WP_369059898.1">
    <property type="nucleotide sequence ID" value="NZ_CP158375.1"/>
</dbReference>
<protein>
    <submittedName>
        <fullName evidence="2">GNAT family N-acetyltransferase</fullName>
    </submittedName>
</protein>
<dbReference type="Pfam" id="PF13302">
    <property type="entry name" value="Acetyltransf_3"/>
    <property type="match status" value="1"/>
</dbReference>
<dbReference type="PROSITE" id="PS51186">
    <property type="entry name" value="GNAT"/>
    <property type="match status" value="1"/>
</dbReference>
<dbReference type="AlphaFoldDB" id="A0AB39KUL4"/>
<reference evidence="2" key="1">
    <citation type="submission" date="2024-06" db="EMBL/GenBank/DDBJ databases">
        <title>Caulobacter inopinatus, sp. nov.</title>
        <authorList>
            <person name="Donachie S.P."/>
        </authorList>
    </citation>
    <scope>NUCLEOTIDE SEQUENCE</scope>
    <source>
        <strain evidence="2">73W</strain>
    </source>
</reference>
<accession>A0AB39KUL4</accession>
<dbReference type="CDD" id="cd04301">
    <property type="entry name" value="NAT_SF"/>
    <property type="match status" value="1"/>
</dbReference>
<dbReference type="SUPFAM" id="SSF55729">
    <property type="entry name" value="Acyl-CoA N-acyltransferases (Nat)"/>
    <property type="match status" value="1"/>
</dbReference>
<gene>
    <name evidence="2" type="ORF">ABOZ73_00685</name>
</gene>
<organism evidence="2">
    <name type="scientific">Caulobacter sp. 73W</name>
    <dbReference type="NCBI Taxonomy" id="3161137"/>
    <lineage>
        <taxon>Bacteria</taxon>
        <taxon>Pseudomonadati</taxon>
        <taxon>Pseudomonadota</taxon>
        <taxon>Alphaproteobacteria</taxon>
        <taxon>Caulobacterales</taxon>
        <taxon>Caulobacteraceae</taxon>
        <taxon>Caulobacter</taxon>
    </lineage>
</organism>
<dbReference type="InterPro" id="IPR051531">
    <property type="entry name" value="N-acetyltransferase"/>
</dbReference>
<dbReference type="PANTHER" id="PTHR43792">
    <property type="entry name" value="GNAT FAMILY, PUTATIVE (AFU_ORTHOLOGUE AFUA_3G00765)-RELATED-RELATED"/>
    <property type="match status" value="1"/>
</dbReference>
<proteinExistence type="predicted"/>
<evidence type="ECO:0000313" key="2">
    <source>
        <dbReference type="EMBL" id="XDO96978.1"/>
    </source>
</evidence>